<gene>
    <name evidence="5" type="ordered locus">Acear_2198</name>
</gene>
<keyword evidence="2 4" id="KW-0732">Signal</keyword>
<dbReference type="PANTHER" id="PTHR35089:SF1">
    <property type="entry name" value="CHAPERONE PROTEIN SKP"/>
    <property type="match status" value="1"/>
</dbReference>
<dbReference type="Proteomes" id="UP000001661">
    <property type="component" value="Chromosome"/>
</dbReference>
<dbReference type="PANTHER" id="PTHR35089">
    <property type="entry name" value="CHAPERONE PROTEIN SKP"/>
    <property type="match status" value="1"/>
</dbReference>
<dbReference type="GO" id="GO:0005829">
    <property type="term" value="C:cytosol"/>
    <property type="evidence" value="ECO:0007669"/>
    <property type="project" value="TreeGrafter"/>
</dbReference>
<evidence type="ECO:0000256" key="4">
    <source>
        <dbReference type="SAM" id="SignalP"/>
    </source>
</evidence>
<dbReference type="PROSITE" id="PS51257">
    <property type="entry name" value="PROKAR_LIPOPROTEIN"/>
    <property type="match status" value="1"/>
</dbReference>
<dbReference type="SMART" id="SM00935">
    <property type="entry name" value="OmpH"/>
    <property type="match status" value="1"/>
</dbReference>
<accession>D9QTW3</accession>
<dbReference type="STRING" id="574087.Acear_2198"/>
<evidence type="ECO:0000256" key="3">
    <source>
        <dbReference type="SAM" id="Coils"/>
    </source>
</evidence>
<comment type="similarity">
    <text evidence="1">Belongs to the Skp family.</text>
</comment>
<dbReference type="GO" id="GO:0051082">
    <property type="term" value="F:unfolded protein binding"/>
    <property type="evidence" value="ECO:0007669"/>
    <property type="project" value="InterPro"/>
</dbReference>
<evidence type="ECO:0000313" key="5">
    <source>
        <dbReference type="EMBL" id="ADL13684.1"/>
    </source>
</evidence>
<reference evidence="5 6" key="1">
    <citation type="journal article" date="2010" name="Stand. Genomic Sci.">
        <title>Complete genome sequence of Acetohalobium arabaticum type strain (Z-7288).</title>
        <authorList>
            <person name="Sikorski J."/>
            <person name="Lapidus A."/>
            <person name="Chertkov O."/>
            <person name="Lucas S."/>
            <person name="Copeland A."/>
            <person name="Glavina Del Rio T."/>
            <person name="Nolan M."/>
            <person name="Tice H."/>
            <person name="Cheng J.F."/>
            <person name="Han C."/>
            <person name="Brambilla E."/>
            <person name="Pitluck S."/>
            <person name="Liolios K."/>
            <person name="Ivanova N."/>
            <person name="Mavromatis K."/>
            <person name="Mikhailova N."/>
            <person name="Pati A."/>
            <person name="Bruce D."/>
            <person name="Detter C."/>
            <person name="Tapia R."/>
            <person name="Goodwin L."/>
            <person name="Chen A."/>
            <person name="Palaniappan K."/>
            <person name="Land M."/>
            <person name="Hauser L."/>
            <person name="Chang Y.J."/>
            <person name="Jeffries C.D."/>
            <person name="Rohde M."/>
            <person name="Goker M."/>
            <person name="Spring S."/>
            <person name="Woyke T."/>
            <person name="Bristow J."/>
            <person name="Eisen J.A."/>
            <person name="Markowitz V."/>
            <person name="Hugenholtz P."/>
            <person name="Kyrpides N.C."/>
            <person name="Klenk H.P."/>
        </authorList>
    </citation>
    <scope>NUCLEOTIDE SEQUENCE [LARGE SCALE GENOMIC DNA]</scope>
    <source>
        <strain evidence="6">ATCC 49924 / DSM 5501 / Z-7288</strain>
    </source>
</reference>
<dbReference type="eggNOG" id="COG2825">
    <property type="taxonomic scope" value="Bacteria"/>
</dbReference>
<dbReference type="RefSeq" id="WP_013279125.1">
    <property type="nucleotide sequence ID" value="NC_014378.1"/>
</dbReference>
<sequence>MDKRLKLLLIGLTVLVLATGCAQQDKVAVVNMQEIVKKSSRIQNYQEQLDNKLQNLQTEYESELENIENEEKLEQKRQEAYQESQEIKSKIESKVKKDIQKAIAKVAEDNRIDVVLDQNNVKYGGVDITDKVIETLKN</sequence>
<evidence type="ECO:0000256" key="2">
    <source>
        <dbReference type="ARBA" id="ARBA00022729"/>
    </source>
</evidence>
<dbReference type="EMBL" id="CP002105">
    <property type="protein sequence ID" value="ADL13684.1"/>
    <property type="molecule type" value="Genomic_DNA"/>
</dbReference>
<evidence type="ECO:0000256" key="1">
    <source>
        <dbReference type="ARBA" id="ARBA00009091"/>
    </source>
</evidence>
<keyword evidence="3" id="KW-0175">Coiled coil</keyword>
<evidence type="ECO:0000313" key="6">
    <source>
        <dbReference type="Proteomes" id="UP000001661"/>
    </source>
</evidence>
<protein>
    <submittedName>
        <fullName evidence="5">Outer membrane chaperone Skp (OmpH)</fullName>
    </submittedName>
</protein>
<dbReference type="Gene3D" id="3.30.910.20">
    <property type="entry name" value="Skp domain"/>
    <property type="match status" value="1"/>
</dbReference>
<feature type="signal peptide" evidence="4">
    <location>
        <begin position="1"/>
        <end position="22"/>
    </location>
</feature>
<dbReference type="KEGG" id="aar:Acear_2198"/>
<dbReference type="InterPro" id="IPR024930">
    <property type="entry name" value="Skp_dom_sf"/>
</dbReference>
<dbReference type="InterPro" id="IPR005632">
    <property type="entry name" value="Chaperone_Skp"/>
</dbReference>
<name>D9QTW3_ACEAZ</name>
<dbReference type="OrthoDB" id="2112817at2"/>
<keyword evidence="6" id="KW-1185">Reference proteome</keyword>
<feature type="coiled-coil region" evidence="3">
    <location>
        <begin position="35"/>
        <end position="90"/>
    </location>
</feature>
<feature type="chain" id="PRO_5038410744" evidence="4">
    <location>
        <begin position="23"/>
        <end position="138"/>
    </location>
</feature>
<dbReference type="AlphaFoldDB" id="D9QTW3"/>
<dbReference type="Pfam" id="PF03938">
    <property type="entry name" value="OmpH"/>
    <property type="match status" value="1"/>
</dbReference>
<dbReference type="HOGENOM" id="CLU_1701800_0_0_9"/>
<dbReference type="SUPFAM" id="SSF111384">
    <property type="entry name" value="OmpH-like"/>
    <property type="match status" value="1"/>
</dbReference>
<proteinExistence type="inferred from homology"/>
<organism evidence="5 6">
    <name type="scientific">Acetohalobium arabaticum (strain ATCC 49924 / DSM 5501 / Z-7288)</name>
    <dbReference type="NCBI Taxonomy" id="574087"/>
    <lineage>
        <taxon>Bacteria</taxon>
        <taxon>Bacillati</taxon>
        <taxon>Bacillota</taxon>
        <taxon>Clostridia</taxon>
        <taxon>Halanaerobiales</taxon>
        <taxon>Halobacteroidaceae</taxon>
        <taxon>Acetohalobium</taxon>
    </lineage>
</organism>
<dbReference type="GO" id="GO:0050821">
    <property type="term" value="P:protein stabilization"/>
    <property type="evidence" value="ECO:0007669"/>
    <property type="project" value="TreeGrafter"/>
</dbReference>